<feature type="coiled-coil region" evidence="1">
    <location>
        <begin position="698"/>
        <end position="725"/>
    </location>
</feature>
<feature type="region of interest" description="Disordered" evidence="2">
    <location>
        <begin position="501"/>
        <end position="520"/>
    </location>
</feature>
<sequence>MDQKILQQTQTPQKNKKNQINYNNQSSFQLLENINQEQSIQNHKKQCSPQSQRLQTLIYNQQNERNSFTLLSQYNQQVQKKQLEAISQKIRSISYNPSPVKNNNYNNNSLEQNQNIIDGIKKINYQNSNQKLLEPIHIQIHKQYQQIKNQSPIQSPKQIKNNQNNLVKLGKQKNSQFLPTAVDFKQQQQAQIQQINKDYQKFKESQQNFQKTGLYSPKQKGENKQNSKVLIIKKNLNADNLEPIVKKYHNINEIEKKNQTRQFKTADQSPDMIGFQTKNLEQNQKLNSNENITNNNYIQKKKFIQRINFLKSLDNNKLQEQLEILQKQLSRHKKQSLQQNEYINGNENEQYNLENHFYKIKNKVKAPFNKKSKIKSQDEKKIDNYAQQLKTLKNFISYDPKKALQCDLQTQKNQQDDTLLQIQQLSTQNELGQLSGEVTDGQNSSLQKSLQNENKQQKGSTNKGNLQTNQKISFQKNSNYKKDIQYIKLEGIQLKDQKIQNNTSEENKLQQDSNENSQNQQKEILDTSMCFDDQNIAYQQLKQENQKMNKSKINAIKIQQGQKFKEIIEENKILENQKHSKNKSDKQKQEKQQKFEIKENLDNQNGNLQENQTSSNYSNSQNQENFYKYLGDEYDENQKLNQIYENNQQIIYNLNEQNSISQLQNDKIQQKLQPNNQQQFSTPKNSPNVLSFFIGDIQKDTENILQQQQNQQKNLKKNFASQQKKQTTPNKQI</sequence>
<feature type="region of interest" description="Disordered" evidence="2">
    <location>
        <begin position="450"/>
        <end position="474"/>
    </location>
</feature>
<accession>A0A0V0QGR9</accession>
<feature type="compositionally biased region" description="Low complexity" evidence="2">
    <location>
        <begin position="609"/>
        <end position="621"/>
    </location>
</feature>
<gene>
    <name evidence="3" type="ORF">PPERSA_11769</name>
</gene>
<keyword evidence="4" id="KW-1185">Reference proteome</keyword>
<feature type="coiled-coil region" evidence="1">
    <location>
        <begin position="531"/>
        <end position="594"/>
    </location>
</feature>
<dbReference type="InParanoid" id="A0A0V0QGR9"/>
<comment type="caution">
    <text evidence="3">The sequence shown here is derived from an EMBL/GenBank/DDBJ whole genome shotgun (WGS) entry which is preliminary data.</text>
</comment>
<proteinExistence type="predicted"/>
<protein>
    <submittedName>
        <fullName evidence="3">Uncharacterized protein</fullName>
    </submittedName>
</protein>
<feature type="region of interest" description="Disordered" evidence="2">
    <location>
        <begin position="599"/>
        <end position="621"/>
    </location>
</feature>
<dbReference type="Proteomes" id="UP000054937">
    <property type="component" value="Unassembled WGS sequence"/>
</dbReference>
<evidence type="ECO:0000256" key="1">
    <source>
        <dbReference type="SAM" id="Coils"/>
    </source>
</evidence>
<evidence type="ECO:0000313" key="4">
    <source>
        <dbReference type="Proteomes" id="UP000054937"/>
    </source>
</evidence>
<evidence type="ECO:0000256" key="2">
    <source>
        <dbReference type="SAM" id="MobiDB-lite"/>
    </source>
</evidence>
<reference evidence="3 4" key="1">
    <citation type="journal article" date="2015" name="Sci. Rep.">
        <title>Genome of the facultative scuticociliatosis pathogen Pseudocohnilembus persalinus provides insight into its virulence through horizontal gene transfer.</title>
        <authorList>
            <person name="Xiong J."/>
            <person name="Wang G."/>
            <person name="Cheng J."/>
            <person name="Tian M."/>
            <person name="Pan X."/>
            <person name="Warren A."/>
            <person name="Jiang C."/>
            <person name="Yuan D."/>
            <person name="Miao W."/>
        </authorList>
    </citation>
    <scope>NUCLEOTIDE SEQUENCE [LARGE SCALE GENOMIC DNA]</scope>
    <source>
        <strain evidence="3">36N120E</strain>
    </source>
</reference>
<keyword evidence="1" id="KW-0175">Coiled coil</keyword>
<dbReference type="AlphaFoldDB" id="A0A0V0QGR9"/>
<dbReference type="EMBL" id="LDAU01000171">
    <property type="protein sequence ID" value="KRX01322.1"/>
    <property type="molecule type" value="Genomic_DNA"/>
</dbReference>
<feature type="compositionally biased region" description="Low complexity" evidence="2">
    <location>
        <begin position="510"/>
        <end position="520"/>
    </location>
</feature>
<evidence type="ECO:0000313" key="3">
    <source>
        <dbReference type="EMBL" id="KRX01322.1"/>
    </source>
</evidence>
<name>A0A0V0QGR9_PSEPJ</name>
<organism evidence="3 4">
    <name type="scientific">Pseudocohnilembus persalinus</name>
    <name type="common">Ciliate</name>
    <dbReference type="NCBI Taxonomy" id="266149"/>
    <lineage>
        <taxon>Eukaryota</taxon>
        <taxon>Sar</taxon>
        <taxon>Alveolata</taxon>
        <taxon>Ciliophora</taxon>
        <taxon>Intramacronucleata</taxon>
        <taxon>Oligohymenophorea</taxon>
        <taxon>Scuticociliatia</taxon>
        <taxon>Philasterida</taxon>
        <taxon>Pseudocohnilembidae</taxon>
        <taxon>Pseudocohnilembus</taxon>
    </lineage>
</organism>